<evidence type="ECO:0000256" key="9">
    <source>
        <dbReference type="PIRSR" id="PIRSR604597-1"/>
    </source>
</evidence>
<dbReference type="PANTHER" id="PTHR30037:SF4">
    <property type="entry name" value="DNA-3-METHYLADENINE GLYCOSYLASE I"/>
    <property type="match status" value="1"/>
</dbReference>
<accession>A0A497XEH3</accession>
<dbReference type="GO" id="GO:0046872">
    <property type="term" value="F:metal ion binding"/>
    <property type="evidence" value="ECO:0007669"/>
    <property type="project" value="UniProtKB-KW"/>
</dbReference>
<dbReference type="PANTHER" id="PTHR30037">
    <property type="entry name" value="DNA-3-METHYLADENINE GLYCOSYLASE 1"/>
    <property type="match status" value="1"/>
</dbReference>
<protein>
    <recommendedName>
        <fullName evidence="8">DNA-3-methyladenine glycosylase I</fullName>
        <ecNumber evidence="8">3.2.2.20</ecNumber>
    </recommendedName>
</protein>
<reference evidence="10 11" key="1">
    <citation type="submission" date="2018-10" db="EMBL/GenBank/DDBJ databases">
        <title>Genomic Encyclopedia of Type Strains, Phase IV (KMG-IV): sequencing the most valuable type-strain genomes for metagenomic binning, comparative biology and taxonomic classification.</title>
        <authorList>
            <person name="Goeker M."/>
        </authorList>
    </citation>
    <scope>NUCLEOTIDE SEQUENCE [LARGE SCALE GENOMIC DNA]</scope>
    <source>
        <strain evidence="10 11">DSM 26916</strain>
    </source>
</reference>
<feature type="binding site" evidence="9">
    <location>
        <position position="186"/>
    </location>
    <ligand>
        <name>Zn(2+)</name>
        <dbReference type="ChEBI" id="CHEBI:29105"/>
    </ligand>
</feature>
<dbReference type="GO" id="GO:0006284">
    <property type="term" value="P:base-excision repair"/>
    <property type="evidence" value="ECO:0007669"/>
    <property type="project" value="InterPro"/>
</dbReference>
<dbReference type="Pfam" id="PF03352">
    <property type="entry name" value="Adenine_glyco"/>
    <property type="match status" value="1"/>
</dbReference>
<evidence type="ECO:0000313" key="10">
    <source>
        <dbReference type="EMBL" id="RLJ65391.1"/>
    </source>
</evidence>
<evidence type="ECO:0000256" key="3">
    <source>
        <dbReference type="ARBA" id="ARBA00022801"/>
    </source>
</evidence>
<dbReference type="InterPro" id="IPR011257">
    <property type="entry name" value="DNA_glycosylase"/>
</dbReference>
<keyword evidence="2" id="KW-0227">DNA damage</keyword>
<dbReference type="EMBL" id="RCCI01000005">
    <property type="protein sequence ID" value="RLJ65391.1"/>
    <property type="molecule type" value="Genomic_DNA"/>
</dbReference>
<evidence type="ECO:0000313" key="11">
    <source>
        <dbReference type="Proteomes" id="UP000268908"/>
    </source>
</evidence>
<keyword evidence="3" id="KW-0378">Hydrolase</keyword>
<gene>
    <name evidence="10" type="ORF">DFR35_2057</name>
</gene>
<comment type="catalytic activity">
    <reaction evidence="6">
        <text>Hydrolysis of alkylated DNA, releasing 3-methyladenine.</text>
        <dbReference type="EC" id="3.2.2.20"/>
    </reaction>
</comment>
<evidence type="ECO:0000256" key="7">
    <source>
        <dbReference type="ARBA" id="ARBA00057608"/>
    </source>
</evidence>
<organism evidence="10 11">
    <name type="scientific">Sulfurisoma sediminicola</name>
    <dbReference type="NCBI Taxonomy" id="1381557"/>
    <lineage>
        <taxon>Bacteria</taxon>
        <taxon>Pseudomonadati</taxon>
        <taxon>Pseudomonadota</taxon>
        <taxon>Betaproteobacteria</taxon>
        <taxon>Nitrosomonadales</taxon>
        <taxon>Sterolibacteriaceae</taxon>
        <taxon>Sulfurisoma</taxon>
    </lineage>
</organism>
<feature type="binding site" evidence="9">
    <location>
        <position position="24"/>
    </location>
    <ligand>
        <name>Zn(2+)</name>
        <dbReference type="ChEBI" id="CHEBI:29105"/>
    </ligand>
</feature>
<evidence type="ECO:0000256" key="8">
    <source>
        <dbReference type="ARBA" id="ARBA00066766"/>
    </source>
</evidence>
<evidence type="ECO:0000256" key="5">
    <source>
        <dbReference type="ARBA" id="ARBA00023204"/>
    </source>
</evidence>
<evidence type="ECO:0000256" key="2">
    <source>
        <dbReference type="ARBA" id="ARBA00022763"/>
    </source>
</evidence>
<dbReference type="InterPro" id="IPR005019">
    <property type="entry name" value="Adenine_glyco"/>
</dbReference>
<evidence type="ECO:0000256" key="4">
    <source>
        <dbReference type="ARBA" id="ARBA00022833"/>
    </source>
</evidence>
<sequence>MGDAGLLKPRCPWCGDDPLYVAYHDEEWGVPQHDERVLFEFLILEGAQAGLSWLTILRKRDNYRKAFDGFDPARVARYDDADVARLLADPGIVRNRLKIAAAIANARAFLEVQREFGSFDAYLWGFVDGRPVRNVWQSMGDLPATSAVSDALSKDLRHRGFKFVGSTICYALMQAVGLVNDHLAGCFRHAPVRHSP</sequence>
<comment type="function">
    <text evidence="7">Hydrolysis of the deoxyribose N-glycosidic bond to excise 3-methyladenine from the damaged DNA polymer formed by alkylation lesions.</text>
</comment>
<proteinExistence type="predicted"/>
<keyword evidence="4 9" id="KW-0862">Zinc</keyword>
<comment type="caution">
    <text evidence="10">The sequence shown here is derived from an EMBL/GenBank/DDBJ whole genome shotgun (WGS) entry which is preliminary data.</text>
</comment>
<dbReference type="Proteomes" id="UP000268908">
    <property type="component" value="Unassembled WGS sequence"/>
</dbReference>
<dbReference type="NCBIfam" id="TIGR00624">
    <property type="entry name" value="tag"/>
    <property type="match status" value="1"/>
</dbReference>
<dbReference type="InterPro" id="IPR004597">
    <property type="entry name" value="Tag"/>
</dbReference>
<dbReference type="SUPFAM" id="SSF48150">
    <property type="entry name" value="DNA-glycosylase"/>
    <property type="match status" value="1"/>
</dbReference>
<dbReference type="AlphaFoldDB" id="A0A497XEH3"/>
<keyword evidence="5" id="KW-0234">DNA repair</keyword>
<dbReference type="FunFam" id="1.10.340.30:FF:000009">
    <property type="entry name" value="DNA-3-methyladenine glycosylase I"/>
    <property type="match status" value="1"/>
</dbReference>
<dbReference type="EC" id="3.2.2.20" evidence="8"/>
<evidence type="ECO:0000256" key="6">
    <source>
        <dbReference type="ARBA" id="ARBA00052558"/>
    </source>
</evidence>
<evidence type="ECO:0000256" key="1">
    <source>
        <dbReference type="ARBA" id="ARBA00022723"/>
    </source>
</evidence>
<feature type="binding site" evidence="9">
    <location>
        <position position="11"/>
    </location>
    <ligand>
        <name>Zn(2+)</name>
        <dbReference type="ChEBI" id="CHEBI:29105"/>
    </ligand>
</feature>
<dbReference type="GO" id="GO:0008725">
    <property type="term" value="F:DNA-3-methyladenine glycosylase activity"/>
    <property type="evidence" value="ECO:0007669"/>
    <property type="project" value="UniProtKB-EC"/>
</dbReference>
<dbReference type="RefSeq" id="WP_121242180.1">
    <property type="nucleotide sequence ID" value="NZ_BHVV01000008.1"/>
</dbReference>
<feature type="binding site" evidence="9">
    <location>
        <position position="182"/>
    </location>
    <ligand>
        <name>Zn(2+)</name>
        <dbReference type="ChEBI" id="CHEBI:29105"/>
    </ligand>
</feature>
<keyword evidence="11" id="KW-1185">Reference proteome</keyword>
<dbReference type="Gene3D" id="1.10.340.30">
    <property type="entry name" value="Hypothetical protein, domain 2"/>
    <property type="match status" value="1"/>
</dbReference>
<keyword evidence="1 9" id="KW-0479">Metal-binding</keyword>
<name>A0A497XEH3_9PROT</name>
<dbReference type="InterPro" id="IPR052891">
    <property type="entry name" value="DNA-3mA_glycosylase"/>
</dbReference>
<dbReference type="OrthoDB" id="9807664at2"/>